<accession>A0A3M6WQD8</accession>
<feature type="region of interest" description="Disordered" evidence="2">
    <location>
        <begin position="341"/>
        <end position="379"/>
    </location>
</feature>
<feature type="coiled-coil region" evidence="1">
    <location>
        <begin position="829"/>
        <end position="858"/>
    </location>
</feature>
<evidence type="ECO:0000313" key="5">
    <source>
        <dbReference type="Proteomes" id="UP000281245"/>
    </source>
</evidence>
<dbReference type="AlphaFoldDB" id="A0A3M6WQD8"/>
<feature type="compositionally biased region" description="Basic and acidic residues" evidence="2">
    <location>
        <begin position="732"/>
        <end position="743"/>
    </location>
</feature>
<comment type="caution">
    <text evidence="3">The sequence shown here is derived from an EMBL/GenBank/DDBJ whole genome shotgun (WGS) entry which is preliminary data.</text>
</comment>
<dbReference type="Proteomes" id="UP000282582">
    <property type="component" value="Unassembled WGS sequence"/>
</dbReference>
<dbReference type="EMBL" id="QWIJ01000603">
    <property type="protein sequence ID" value="RMX80520.1"/>
    <property type="molecule type" value="Genomic_DNA"/>
</dbReference>
<evidence type="ECO:0000256" key="1">
    <source>
        <dbReference type="SAM" id="Coils"/>
    </source>
</evidence>
<evidence type="ECO:0000256" key="2">
    <source>
        <dbReference type="SAM" id="MobiDB-lite"/>
    </source>
</evidence>
<dbReference type="OrthoDB" id="3922570at2759"/>
<gene>
    <name evidence="4" type="ORF">D0868_07238</name>
    <name evidence="3" type="ORF">D0869_07490</name>
</gene>
<proteinExistence type="predicted"/>
<feature type="region of interest" description="Disordered" evidence="2">
    <location>
        <begin position="688"/>
        <end position="824"/>
    </location>
</feature>
<feature type="compositionally biased region" description="Polar residues" evidence="2">
    <location>
        <begin position="508"/>
        <end position="520"/>
    </location>
</feature>
<feature type="compositionally biased region" description="Polar residues" evidence="2">
    <location>
        <begin position="562"/>
        <end position="575"/>
    </location>
</feature>
<organism evidence="3 5">
    <name type="scientific">Hortaea werneckii</name>
    <name type="common">Black yeast</name>
    <name type="synonym">Cladosporium werneckii</name>
    <dbReference type="NCBI Taxonomy" id="91943"/>
    <lineage>
        <taxon>Eukaryota</taxon>
        <taxon>Fungi</taxon>
        <taxon>Dikarya</taxon>
        <taxon>Ascomycota</taxon>
        <taxon>Pezizomycotina</taxon>
        <taxon>Dothideomycetes</taxon>
        <taxon>Dothideomycetidae</taxon>
        <taxon>Mycosphaerellales</taxon>
        <taxon>Teratosphaeriaceae</taxon>
        <taxon>Hortaea</taxon>
    </lineage>
</organism>
<sequence length="891" mass="98294">MWFHSEDLEVYLKPHGNDSERFRLCEKPGIQIGNTFKTACVFTKGKTDSSFDIVIRFGETFKLGSANVVQIDVRAGKGQTNHCFEDTAVFGIQPSWVDGQQHVISSFKAKTYDQTCCPDLEAQGAGEPIALFWGKKLTGNSFDRDTTPGNITVYITRGMVTWDPPDEVDHNPAEQRVCSPKNMARFKALPGQEGDPYIAEFRPLDYSKKPIFWMETYANGELKMEHGSKRGLIVQPNAEFTEVRKRTHDRRQHMSSEWETRKAVELQKLHGGGDGRRTTRSSSGGSRPETQSTEAQGDDTGDAIVLAPYTERRSEAESSTMQPDDPEESLQTEALPQITFCDCPKDHTSKQHSKSGMARLRPRPIGRSKGPDLSPQTPAADLIDRCKPCLACGKPKVALKDRDNYKRQMQMDLASQRDDHSQTGTPRKKKGPSAPTTAQHSQEPEATENPARRSRGFFARFANGRDSSSDEGTLPAIPQKRKLNYQARKQRTSSLGPETSPGFEVPITAQQQSPEASSSHDGGETLDLDDRSGTQANPPPRTADSGSQNGDDDEESPIQLARDSSFQSTKDSTVQVAEDSRMQDEEEEPLGHVSGGNTVLNRGDPQPVHESAIGHLMQRAATANMTGGVSDANSQIGLGTHPIEVSNPHEATTSSQQTHLSLGQNFNEAMRAYAESLTQKADATLGLPTSASYTGHDRQGYPTGASQQQLDPTSNQHNDNNDGQHKQAHSRSSIDHDQTRQLEQHATPAPSDGHQHRKDSVAPDQRTIANTPAPSAESARTFSKRPAPQRDVIDLTNSDDESPSAAIKRPAEETAMDSDERKREIEKRRAAIQRTIRRREIENRKLEIEEEVLDLEDEDALLISESFETDGQLRAGHVVKSEPSGIVKSEQ</sequence>
<feature type="compositionally biased region" description="Basic residues" evidence="2">
    <location>
        <begin position="479"/>
        <end position="491"/>
    </location>
</feature>
<feature type="region of interest" description="Disordered" evidence="2">
    <location>
        <begin position="412"/>
        <end position="603"/>
    </location>
</feature>
<evidence type="ECO:0000313" key="6">
    <source>
        <dbReference type="Proteomes" id="UP000282582"/>
    </source>
</evidence>
<feature type="compositionally biased region" description="Polar residues" evidence="2">
    <location>
        <begin position="704"/>
        <end position="718"/>
    </location>
</feature>
<dbReference type="VEuPathDB" id="FungiDB:BTJ68_09161"/>
<feature type="region of interest" description="Disordered" evidence="2">
    <location>
        <begin position="243"/>
        <end position="302"/>
    </location>
</feature>
<dbReference type="Proteomes" id="UP000281245">
    <property type="component" value="Unassembled WGS sequence"/>
</dbReference>
<dbReference type="VEuPathDB" id="FungiDB:BTJ68_10711"/>
<reference evidence="5 6" key="1">
    <citation type="journal article" date="2018" name="BMC Genomics">
        <title>Genomic evidence for intraspecific hybridization in a clonal and extremely halotolerant yeast.</title>
        <authorList>
            <person name="Gostincar C."/>
            <person name="Stajich J.E."/>
            <person name="Zupancic J."/>
            <person name="Zalar P."/>
            <person name="Gunde-Cimerman N."/>
        </authorList>
    </citation>
    <scope>NUCLEOTIDE SEQUENCE [LARGE SCALE GENOMIC DNA]</scope>
    <source>
        <strain evidence="4 6">EXF-6654</strain>
        <strain evidence="3 5">EXF-6656</strain>
    </source>
</reference>
<feature type="compositionally biased region" description="Low complexity" evidence="2">
    <location>
        <begin position="456"/>
        <end position="465"/>
    </location>
</feature>
<dbReference type="EMBL" id="QWIK01000584">
    <property type="protein sequence ID" value="RMY03883.1"/>
    <property type="molecule type" value="Genomic_DNA"/>
</dbReference>
<name>A0A3M6WQD8_HORWE</name>
<evidence type="ECO:0000313" key="3">
    <source>
        <dbReference type="EMBL" id="RMX80520.1"/>
    </source>
</evidence>
<feature type="compositionally biased region" description="Polar residues" evidence="2">
    <location>
        <begin position="767"/>
        <end position="781"/>
    </location>
</feature>
<keyword evidence="1" id="KW-0175">Coiled coil</keyword>
<protein>
    <submittedName>
        <fullName evidence="3">Uncharacterized protein</fullName>
    </submittedName>
</protein>
<feature type="compositionally biased region" description="Basic and acidic residues" evidence="2">
    <location>
        <begin position="252"/>
        <end position="277"/>
    </location>
</feature>
<evidence type="ECO:0000313" key="4">
    <source>
        <dbReference type="EMBL" id="RMY03883.1"/>
    </source>
</evidence>